<keyword evidence="3 6" id="KW-0687">Ribonucleoprotein</keyword>
<dbReference type="InterPro" id="IPR035987">
    <property type="entry name" value="Ribosomal_uS8_sf"/>
</dbReference>
<dbReference type="Pfam" id="PF00410">
    <property type="entry name" value="Ribosomal_S8"/>
    <property type="match status" value="1"/>
</dbReference>
<dbReference type="GO" id="GO:0005840">
    <property type="term" value="C:ribosome"/>
    <property type="evidence" value="ECO:0007669"/>
    <property type="project" value="UniProtKB-KW"/>
</dbReference>
<evidence type="ECO:0000313" key="7">
    <source>
        <dbReference type="EMBL" id="MFD2696770.1"/>
    </source>
</evidence>
<dbReference type="Gene3D" id="3.30.1370.30">
    <property type="match status" value="1"/>
</dbReference>
<proteinExistence type="inferred from homology"/>
<organism evidence="7 8">
    <name type="scientific">Mesonia sediminis</name>
    <dbReference type="NCBI Taxonomy" id="1703946"/>
    <lineage>
        <taxon>Bacteria</taxon>
        <taxon>Pseudomonadati</taxon>
        <taxon>Bacteroidota</taxon>
        <taxon>Flavobacteriia</taxon>
        <taxon>Flavobacteriales</taxon>
        <taxon>Flavobacteriaceae</taxon>
        <taxon>Mesonia</taxon>
    </lineage>
</organism>
<dbReference type="RefSeq" id="WP_147860655.1">
    <property type="nucleotide sequence ID" value="NZ_JBHULZ010000008.1"/>
</dbReference>
<dbReference type="Gene3D" id="3.30.1490.10">
    <property type="match status" value="1"/>
</dbReference>
<comment type="similarity">
    <text evidence="1 6">Belongs to the universal ribosomal protein uS8 family.</text>
</comment>
<accession>A0ABW5SDZ1</accession>
<dbReference type="HAMAP" id="MF_01302_B">
    <property type="entry name" value="Ribosomal_uS8_B"/>
    <property type="match status" value="1"/>
</dbReference>
<dbReference type="PANTHER" id="PTHR11758">
    <property type="entry name" value="40S RIBOSOMAL PROTEIN S15A"/>
    <property type="match status" value="1"/>
</dbReference>
<evidence type="ECO:0000256" key="5">
    <source>
        <dbReference type="ARBA" id="ARBA00046740"/>
    </source>
</evidence>
<dbReference type="EMBL" id="JBHULZ010000008">
    <property type="protein sequence ID" value="MFD2696770.1"/>
    <property type="molecule type" value="Genomic_DNA"/>
</dbReference>
<evidence type="ECO:0000256" key="6">
    <source>
        <dbReference type="HAMAP-Rule" id="MF_01302"/>
    </source>
</evidence>
<evidence type="ECO:0000313" key="8">
    <source>
        <dbReference type="Proteomes" id="UP001597357"/>
    </source>
</evidence>
<dbReference type="SUPFAM" id="SSF56047">
    <property type="entry name" value="Ribosomal protein S8"/>
    <property type="match status" value="1"/>
</dbReference>
<evidence type="ECO:0000256" key="1">
    <source>
        <dbReference type="ARBA" id="ARBA00006471"/>
    </source>
</evidence>
<evidence type="ECO:0000256" key="2">
    <source>
        <dbReference type="ARBA" id="ARBA00022980"/>
    </source>
</evidence>
<comment type="subunit">
    <text evidence="5 6">Part of the 30S ribosomal subunit. Contacts proteins S5 and S12.</text>
</comment>
<dbReference type="Proteomes" id="UP001597357">
    <property type="component" value="Unassembled WGS sequence"/>
</dbReference>
<gene>
    <name evidence="6 7" type="primary">rpsH</name>
    <name evidence="7" type="ORF">ACFSQ0_02095</name>
</gene>
<name>A0ABW5SDZ1_9FLAO</name>
<evidence type="ECO:0000256" key="3">
    <source>
        <dbReference type="ARBA" id="ARBA00023274"/>
    </source>
</evidence>
<evidence type="ECO:0000256" key="4">
    <source>
        <dbReference type="ARBA" id="ARBA00035258"/>
    </source>
</evidence>
<keyword evidence="6" id="KW-0699">rRNA-binding</keyword>
<dbReference type="InterPro" id="IPR000630">
    <property type="entry name" value="Ribosomal_uS8"/>
</dbReference>
<dbReference type="NCBIfam" id="NF001109">
    <property type="entry name" value="PRK00136.1"/>
    <property type="match status" value="1"/>
</dbReference>
<reference evidence="8" key="1">
    <citation type="journal article" date="2019" name="Int. J. Syst. Evol. Microbiol.">
        <title>The Global Catalogue of Microorganisms (GCM) 10K type strain sequencing project: providing services to taxonomists for standard genome sequencing and annotation.</title>
        <authorList>
            <consortium name="The Broad Institute Genomics Platform"/>
            <consortium name="The Broad Institute Genome Sequencing Center for Infectious Disease"/>
            <person name="Wu L."/>
            <person name="Ma J."/>
        </authorList>
    </citation>
    <scope>NUCLEOTIDE SEQUENCE [LARGE SCALE GENOMIC DNA]</scope>
    <source>
        <strain evidence="8">KCTC 42255</strain>
    </source>
</reference>
<protein>
    <recommendedName>
        <fullName evidence="4 6">Small ribosomal subunit protein uS8</fullName>
    </recommendedName>
</protein>
<comment type="caution">
    <text evidence="7">The sequence shown here is derived from an EMBL/GenBank/DDBJ whole genome shotgun (WGS) entry which is preliminary data.</text>
</comment>
<comment type="function">
    <text evidence="6">One of the primary rRNA binding proteins, it binds directly to 16S rRNA central domain where it helps coordinate assembly of the platform of the 30S subunit.</text>
</comment>
<keyword evidence="8" id="KW-1185">Reference proteome</keyword>
<keyword evidence="6" id="KW-0694">RNA-binding</keyword>
<keyword evidence="2 6" id="KW-0689">Ribosomal protein</keyword>
<sequence length="132" mass="14705">MNTDPIADYLTRIRNAMAANHRVVEIPASNLKKQITKILFDQGYILSYKFEDTTAQGSIKIALKYDKDTKESVIKKLQRISKPGLRKYAGANEIPRILNGLGIAIVSTSKGVMTGKQAQREKVGGELLCYVY</sequence>